<name>A0A7S4RC42_9STRA</name>
<evidence type="ECO:0000313" key="6">
    <source>
        <dbReference type="EMBL" id="CAE4608084.1"/>
    </source>
</evidence>
<dbReference type="PANTHER" id="PTHR47666:SF1">
    <property type="entry name" value="PROTEIN VASCULAR ASSOCIATED DEATH 1, CHLOROPLASTIC"/>
    <property type="match status" value="1"/>
</dbReference>
<dbReference type="PANTHER" id="PTHR47666">
    <property type="entry name" value="PROTEIN VASCULAR ASSOCIATED DEATH 1, CHLOROPLASTIC"/>
    <property type="match status" value="1"/>
</dbReference>
<dbReference type="Gene3D" id="2.30.29.30">
    <property type="entry name" value="Pleckstrin-homology domain (PH domain)/Phosphotyrosine-binding domain (PTB)"/>
    <property type="match status" value="1"/>
</dbReference>
<sequence length="399" mass="44836">MGKGGDISENKEEIAGSFGPSLGTRVESIHSCVHILADGHLCIGSESIGFRSIDLGNERTIVFALVDISSVDEIDSSDLCIKTRSGEDFIFGSFENRDDVVTALKEANKKALSTFSADGDKAPKQERKMLRRTTSLPDISSRHLLEQGDSVDDSFDELLESMADMTLGIEQQKEVYAAEQRDEANTSQSKRTIQGGRRYSVEFFSRVLKSRAPKEIENAWAKLKIDKNVLYPDILIEGVVIPYSIDDFYETFLGNEAKYPREKFMVEKQKAENIESTKWHDTGDGFTLGRVYDYYNPNPAPMGPSMAQAKTEYTLQRYNRCGIQICCTTTVSGVPMSDCFVIENRILLEQTTDDAITIKVDCGLRFVKRTMFQKLIQVTSKGGIKKTWLDYIEWIKSCS</sequence>
<dbReference type="AlphaFoldDB" id="A0A7S4RC42"/>
<dbReference type="PROSITE" id="PS51778">
    <property type="entry name" value="VAST"/>
    <property type="match status" value="1"/>
</dbReference>
<organism evidence="6">
    <name type="scientific">Ditylum brightwellii</name>
    <dbReference type="NCBI Taxonomy" id="49249"/>
    <lineage>
        <taxon>Eukaryota</taxon>
        <taxon>Sar</taxon>
        <taxon>Stramenopiles</taxon>
        <taxon>Ochrophyta</taxon>
        <taxon>Bacillariophyta</taxon>
        <taxon>Mediophyceae</taxon>
        <taxon>Lithodesmiophycidae</taxon>
        <taxon>Lithodesmiales</taxon>
        <taxon>Lithodesmiaceae</taxon>
        <taxon>Ditylum</taxon>
    </lineage>
</organism>
<gene>
    <name evidence="6" type="ORF">DBRI00130_LOCUS15374</name>
</gene>
<keyword evidence="2" id="KW-0812">Transmembrane</keyword>
<accession>A0A7S4RC42</accession>
<dbReference type="InterPro" id="IPR011993">
    <property type="entry name" value="PH-like_dom_sf"/>
</dbReference>
<evidence type="ECO:0000259" key="5">
    <source>
        <dbReference type="PROSITE" id="PS51778"/>
    </source>
</evidence>
<dbReference type="InterPro" id="IPR004182">
    <property type="entry name" value="GRAM"/>
</dbReference>
<evidence type="ECO:0000256" key="3">
    <source>
        <dbReference type="ARBA" id="ARBA00022989"/>
    </source>
</evidence>
<feature type="domain" description="VASt" evidence="5">
    <location>
        <begin position="231"/>
        <end position="396"/>
    </location>
</feature>
<protein>
    <recommendedName>
        <fullName evidence="5">VASt domain-containing protein</fullName>
    </recommendedName>
</protein>
<reference evidence="6" key="1">
    <citation type="submission" date="2021-01" db="EMBL/GenBank/DDBJ databases">
        <authorList>
            <person name="Corre E."/>
            <person name="Pelletier E."/>
            <person name="Niang G."/>
            <person name="Scheremetjew M."/>
            <person name="Finn R."/>
            <person name="Kale V."/>
            <person name="Holt S."/>
            <person name="Cochrane G."/>
            <person name="Meng A."/>
            <person name="Brown T."/>
            <person name="Cohen L."/>
        </authorList>
    </citation>
    <scope>NUCLEOTIDE SEQUENCE</scope>
    <source>
        <strain evidence="6">GSO104</strain>
    </source>
</reference>
<proteinExistence type="predicted"/>
<dbReference type="EMBL" id="HBNS01019312">
    <property type="protein sequence ID" value="CAE4608084.1"/>
    <property type="molecule type" value="Transcribed_RNA"/>
</dbReference>
<dbReference type="Pfam" id="PF02893">
    <property type="entry name" value="GRAM"/>
    <property type="match status" value="1"/>
</dbReference>
<dbReference type="InterPro" id="IPR031968">
    <property type="entry name" value="VASt"/>
</dbReference>
<comment type="subcellular location">
    <subcellularLocation>
        <location evidence="1">Membrane</location>
        <topology evidence="1">Single-pass membrane protein</topology>
    </subcellularLocation>
</comment>
<evidence type="ECO:0000256" key="4">
    <source>
        <dbReference type="ARBA" id="ARBA00023136"/>
    </source>
</evidence>
<keyword evidence="4" id="KW-0472">Membrane</keyword>
<keyword evidence="3" id="KW-1133">Transmembrane helix</keyword>
<evidence type="ECO:0000256" key="1">
    <source>
        <dbReference type="ARBA" id="ARBA00004167"/>
    </source>
</evidence>
<dbReference type="Pfam" id="PF16016">
    <property type="entry name" value="VASt"/>
    <property type="match status" value="1"/>
</dbReference>
<evidence type="ECO:0000256" key="2">
    <source>
        <dbReference type="ARBA" id="ARBA00022692"/>
    </source>
</evidence>
<dbReference type="GO" id="GO:0016020">
    <property type="term" value="C:membrane"/>
    <property type="evidence" value="ECO:0007669"/>
    <property type="project" value="UniProtKB-SubCell"/>
</dbReference>